<dbReference type="OrthoDB" id="1715602at2759"/>
<evidence type="ECO:0000256" key="1">
    <source>
        <dbReference type="SAM" id="MobiDB-lite"/>
    </source>
</evidence>
<feature type="region of interest" description="Disordered" evidence="1">
    <location>
        <begin position="130"/>
        <end position="206"/>
    </location>
</feature>
<gene>
    <name evidence="3" type="ORF">NSK_000614</name>
</gene>
<accession>A0A4D9DF53</accession>
<dbReference type="Pfam" id="PF05699">
    <property type="entry name" value="Dimer_Tnp_hAT"/>
    <property type="match status" value="1"/>
</dbReference>
<organism evidence="3 4">
    <name type="scientific">Nannochloropsis salina CCMP1776</name>
    <dbReference type="NCBI Taxonomy" id="1027361"/>
    <lineage>
        <taxon>Eukaryota</taxon>
        <taxon>Sar</taxon>
        <taxon>Stramenopiles</taxon>
        <taxon>Ochrophyta</taxon>
        <taxon>Eustigmatophyceae</taxon>
        <taxon>Eustigmatales</taxon>
        <taxon>Monodopsidaceae</taxon>
        <taxon>Microchloropsis</taxon>
        <taxon>Microchloropsis salina</taxon>
    </lineage>
</organism>
<feature type="domain" description="HAT C-terminal dimerisation" evidence="2">
    <location>
        <begin position="70"/>
        <end position="122"/>
    </location>
</feature>
<name>A0A4D9DF53_9STRA</name>
<comment type="caution">
    <text evidence="3">The sequence shown here is derived from an EMBL/GenBank/DDBJ whole genome shotgun (WGS) entry which is preliminary data.</text>
</comment>
<feature type="compositionally biased region" description="Acidic residues" evidence="1">
    <location>
        <begin position="142"/>
        <end position="152"/>
    </location>
</feature>
<reference evidence="3 4" key="1">
    <citation type="submission" date="2019-01" db="EMBL/GenBank/DDBJ databases">
        <title>Nuclear Genome Assembly of the Microalgal Biofuel strain Nannochloropsis salina CCMP1776.</title>
        <authorList>
            <person name="Hovde B."/>
        </authorList>
    </citation>
    <scope>NUCLEOTIDE SEQUENCE [LARGE SCALE GENOMIC DNA]</scope>
    <source>
        <strain evidence="3 4">CCMP1776</strain>
    </source>
</reference>
<dbReference type="InterPro" id="IPR008906">
    <property type="entry name" value="HATC_C_dom"/>
</dbReference>
<dbReference type="Proteomes" id="UP000355283">
    <property type="component" value="Unassembled WGS sequence"/>
</dbReference>
<dbReference type="AlphaFoldDB" id="A0A4D9DF53"/>
<evidence type="ECO:0000259" key="2">
    <source>
        <dbReference type="Pfam" id="PF05699"/>
    </source>
</evidence>
<dbReference type="GO" id="GO:0046983">
    <property type="term" value="F:protein dimerization activity"/>
    <property type="evidence" value="ECO:0007669"/>
    <property type="project" value="InterPro"/>
</dbReference>
<feature type="compositionally biased region" description="Acidic residues" evidence="1">
    <location>
        <begin position="186"/>
        <end position="197"/>
    </location>
</feature>
<evidence type="ECO:0000313" key="4">
    <source>
        <dbReference type="Proteomes" id="UP000355283"/>
    </source>
</evidence>
<proteinExistence type="predicted"/>
<dbReference type="SUPFAM" id="SSF53098">
    <property type="entry name" value="Ribonuclease H-like"/>
    <property type="match status" value="1"/>
</dbReference>
<evidence type="ECO:0000313" key="3">
    <source>
        <dbReference type="EMBL" id="TFJ88265.1"/>
    </source>
</evidence>
<dbReference type="EMBL" id="SDOX01000002">
    <property type="protein sequence ID" value="TFJ88265.1"/>
    <property type="molecule type" value="Genomic_DNA"/>
</dbReference>
<sequence>MTVLKKANGYVEGRGEKRGFEGDFKTTGSLKALFFVQSKHYNNLAVVHDTEPALDFEGVEIENREDMASEITNYLSKSVRTISLEKIGNLEYWWDLREDCPALTIVAMHYLCIPASSSAEQRLLYNVRPEDRMMGDQSNGGEGEEEEVDEELWASSEGQGASELDSEARAQDDLGLDGLMGHNFDEPDDAFWDELGEEREPRLDAD</sequence>
<keyword evidence="4" id="KW-1185">Reference proteome</keyword>
<dbReference type="InterPro" id="IPR012337">
    <property type="entry name" value="RNaseH-like_sf"/>
</dbReference>
<protein>
    <recommendedName>
        <fullName evidence="2">HAT C-terminal dimerisation domain-containing protein</fullName>
    </recommendedName>
</protein>